<dbReference type="InterPro" id="IPR011991">
    <property type="entry name" value="ArsR-like_HTH"/>
</dbReference>
<dbReference type="EMBL" id="AGIP01000001">
    <property type="protein sequence ID" value="EHB68195.1"/>
    <property type="molecule type" value="Genomic_DNA"/>
</dbReference>
<gene>
    <name evidence="3" type="ORF">PaelaDRAFT_0321</name>
</gene>
<dbReference type="STRING" id="743719.PaelaDRAFT_0321"/>
<dbReference type="CDD" id="cd00090">
    <property type="entry name" value="HTH_ARSR"/>
    <property type="match status" value="1"/>
</dbReference>
<organism evidence="3 4">
    <name type="scientific">Paenibacillus lactis 154</name>
    <dbReference type="NCBI Taxonomy" id="743719"/>
    <lineage>
        <taxon>Bacteria</taxon>
        <taxon>Bacillati</taxon>
        <taxon>Bacillota</taxon>
        <taxon>Bacilli</taxon>
        <taxon>Bacillales</taxon>
        <taxon>Paenibacillaceae</taxon>
        <taxon>Paenibacillus</taxon>
    </lineage>
</organism>
<dbReference type="SUPFAM" id="SSF46785">
    <property type="entry name" value="Winged helix' DNA-binding domain"/>
    <property type="match status" value="1"/>
</dbReference>
<sequence length="380" mass="43661">MIEMKANPIERGFRIFRRSFSFHYSYSAIDQHHEQAKRQHRQASLFFTTVRSKMIVTIKIKGSGFVLELSFNDPEKLVKVTHALSTRSRVDILRLLNSKNLNIMEIAETLNLPVSTVASNIKVLEAAELINTELLPASRGAMKVCSRNYDDIHIALNLRNTMPKGVMHVYEVDMPIGHYSDCEVHPTCGMANAEGYIIKEDEPASFYHPKHVNAQIIWLRKGYLEYLLPMDIPAGARIQSLELSMEMCSEAPNYDSNWPSNISVWVNEVEIGMWTSPGDFGDRRGKLNPNWWYDWATQYGFLKTWRVDHEKTTLDMEKISDVTLSDLRISESPKLRLRIGIKPDAVHQGGLNLFGRQFGDHEQNILMQVKYTMDPEEEDV</sequence>
<evidence type="ECO:0000259" key="2">
    <source>
        <dbReference type="Pfam" id="PF01022"/>
    </source>
</evidence>
<dbReference type="InterPro" id="IPR036388">
    <property type="entry name" value="WH-like_DNA-bd_sf"/>
</dbReference>
<protein>
    <submittedName>
        <fullName evidence="3">Transcriptional regulator, ArsR family</fullName>
    </submittedName>
</protein>
<accession>G4H8L0</accession>
<feature type="domain" description="HTH arsR-type" evidence="2">
    <location>
        <begin position="88"/>
        <end position="131"/>
    </location>
</feature>
<dbReference type="GO" id="GO:0003677">
    <property type="term" value="F:DNA binding"/>
    <property type="evidence" value="ECO:0007669"/>
    <property type="project" value="UniProtKB-KW"/>
</dbReference>
<evidence type="ECO:0000313" key="4">
    <source>
        <dbReference type="Proteomes" id="UP000003891"/>
    </source>
</evidence>
<dbReference type="AlphaFoldDB" id="G4H8L0"/>
<name>G4H8L0_9BACL</name>
<dbReference type="Pfam" id="PF01022">
    <property type="entry name" value="HTH_5"/>
    <property type="match status" value="1"/>
</dbReference>
<reference evidence="3 4" key="1">
    <citation type="submission" date="2011-09" db="EMBL/GenBank/DDBJ databases">
        <title>The draft genome of Paenibacillus lactis 154.</title>
        <authorList>
            <consortium name="US DOE Joint Genome Institute (JGI-PGF)"/>
            <person name="Lucas S."/>
            <person name="Han J."/>
            <person name="Lapidus A."/>
            <person name="Cheng J.-F."/>
            <person name="Goodwin L."/>
            <person name="Pitluck S."/>
            <person name="Peters L."/>
            <person name="Land M.L."/>
            <person name="Hauser L."/>
            <person name="Siebers A."/>
            <person name="Thelen M."/>
            <person name="Hugenholtz P."/>
            <person name="Allgaier M."/>
            <person name="Woyke T.J."/>
        </authorList>
    </citation>
    <scope>NUCLEOTIDE SEQUENCE [LARGE SCALE GENOMIC DNA]</scope>
    <source>
        <strain evidence="3 4">154</strain>
    </source>
</reference>
<dbReference type="PATRIC" id="fig|743719.3.peg.338"/>
<dbReference type="InterPro" id="IPR001845">
    <property type="entry name" value="HTH_ArsR_DNA-bd_dom"/>
</dbReference>
<evidence type="ECO:0000256" key="1">
    <source>
        <dbReference type="ARBA" id="ARBA00023125"/>
    </source>
</evidence>
<proteinExistence type="predicted"/>
<evidence type="ECO:0000313" key="3">
    <source>
        <dbReference type="EMBL" id="EHB68195.1"/>
    </source>
</evidence>
<keyword evidence="1" id="KW-0238">DNA-binding</keyword>
<dbReference type="eggNOG" id="COG4189">
    <property type="taxonomic scope" value="Bacteria"/>
</dbReference>
<dbReference type="Gene3D" id="1.10.10.10">
    <property type="entry name" value="Winged helix-like DNA-binding domain superfamily/Winged helix DNA-binding domain"/>
    <property type="match status" value="1"/>
</dbReference>
<dbReference type="Proteomes" id="UP000003891">
    <property type="component" value="Unassembled WGS sequence"/>
</dbReference>
<dbReference type="GO" id="GO:0003700">
    <property type="term" value="F:DNA-binding transcription factor activity"/>
    <property type="evidence" value="ECO:0007669"/>
    <property type="project" value="InterPro"/>
</dbReference>
<dbReference type="InterPro" id="IPR036390">
    <property type="entry name" value="WH_DNA-bd_sf"/>
</dbReference>